<feature type="signal peptide" evidence="2">
    <location>
        <begin position="1"/>
        <end position="30"/>
    </location>
</feature>
<evidence type="ECO:0000259" key="4">
    <source>
        <dbReference type="Pfam" id="PF18560"/>
    </source>
</evidence>
<dbReference type="Gene3D" id="3.90.70.10">
    <property type="entry name" value="Cysteine proteinases"/>
    <property type="match status" value="2"/>
</dbReference>
<evidence type="ECO:0008006" key="7">
    <source>
        <dbReference type="Google" id="ProtNLM"/>
    </source>
</evidence>
<dbReference type="SUPFAM" id="SSF54001">
    <property type="entry name" value="Cysteine proteinases"/>
    <property type="match status" value="2"/>
</dbReference>
<proteinExistence type="predicted"/>
<feature type="domain" description="Peptidase C1A papain C-terminal" evidence="3">
    <location>
        <begin position="591"/>
        <end position="635"/>
    </location>
</feature>
<accession>A0A9D2L6L4</accession>
<gene>
    <name evidence="5" type="ORF">H9716_03540</name>
</gene>
<dbReference type="AlphaFoldDB" id="A0A9D2L6L4"/>
<comment type="caution">
    <text evidence="5">The sequence shown here is derived from an EMBL/GenBank/DDBJ whole genome shotgun (WGS) entry which is preliminary data.</text>
</comment>
<reference evidence="5" key="1">
    <citation type="journal article" date="2021" name="PeerJ">
        <title>Extensive microbial diversity within the chicken gut microbiome revealed by metagenomics and culture.</title>
        <authorList>
            <person name="Gilroy R."/>
            <person name="Ravi A."/>
            <person name="Getino M."/>
            <person name="Pursley I."/>
            <person name="Horton D.L."/>
            <person name="Alikhan N.F."/>
            <person name="Baker D."/>
            <person name="Gharbi K."/>
            <person name="Hall N."/>
            <person name="Watson M."/>
            <person name="Adriaenssens E.M."/>
            <person name="Foster-Nyarko E."/>
            <person name="Jarju S."/>
            <person name="Secka A."/>
            <person name="Antonio M."/>
            <person name="Oren A."/>
            <person name="Chaudhuri R.R."/>
            <person name="La Ragione R."/>
            <person name="Hildebrand F."/>
            <person name="Pallen M.J."/>
        </authorList>
    </citation>
    <scope>NUCLEOTIDE SEQUENCE</scope>
    <source>
        <strain evidence="5">CHK188-4685</strain>
    </source>
</reference>
<dbReference type="Gene3D" id="2.60.120.380">
    <property type="match status" value="1"/>
</dbReference>
<evidence type="ECO:0000313" key="6">
    <source>
        <dbReference type="Proteomes" id="UP000886804"/>
    </source>
</evidence>
<dbReference type="InterPro" id="IPR000668">
    <property type="entry name" value="Peptidase_C1A_C"/>
</dbReference>
<dbReference type="InterPro" id="IPR040528">
    <property type="entry name" value="Lectin-like"/>
</dbReference>
<reference evidence="5" key="2">
    <citation type="submission" date="2021-04" db="EMBL/GenBank/DDBJ databases">
        <authorList>
            <person name="Gilroy R."/>
        </authorList>
    </citation>
    <scope>NUCLEOTIDE SEQUENCE</scope>
    <source>
        <strain evidence="5">CHK188-4685</strain>
    </source>
</reference>
<sequence>MRHYHFTQTIKKVGLVILAGLLAFSNGICAAGAATYEEARPVLSAENTSFVSFPARFQDWMPEGYDEVYYIFSIENRVDLSISVTYEDSSNPYGAELLDSSMSRLGSSHRRAGQRIVEKQVPAGTYFLRVYAMKDEREPQPFTISIQKMDLSKSAVRATDFSELHMVAALQGTDSPYQLNGTSPDYTYSYGEGDGVTPIYWEKLATPSNSGKGVSEGGVYPMPQSYYASWLGPVEEDVLSMEDIRPLKENETFEEYDQYLQDEGIVYKGEHAPLLHVQNGIALPPRYLYIDRYGMDEENPGWEEHLKNAVMTYGGVTTGILWSNLSCEDPENYYYSGWNLFVGSKNDPSAVILANEFDWGFNPQQNHEVVIVGWDDNYSRENFRYAIGDDVILRVPDTASTSNARKTAWLEENVYASGDKMYAGYYTARLDKTILLEPGEPFEIILRLENDESEELKIPMVMNNRLIANIPSKEGVSFLYDPAEGESWIDMGTGFEADNGSSNYYCYFSMKALCQDPSLEEGETKRISVLDIKPDKYFSLKEGGIDGDQETGERESEEQETEQVLDGHILQTRTGDSPIEPFLTDELDMELPDAFDLRQVGVVPPVRNQEATNTCWAFGSTAAVETSYLLNGRNLYDFNYSSAIRLDTELPVMEDGTVVYYFDKNDGDALDEAVFLAERLSWDDGPTEDEDGMLKWEFSGDLSAVDLSALDEET</sequence>
<dbReference type="GO" id="GO:0006508">
    <property type="term" value="P:proteolysis"/>
    <property type="evidence" value="ECO:0007669"/>
    <property type="project" value="InterPro"/>
</dbReference>
<evidence type="ECO:0000259" key="3">
    <source>
        <dbReference type="Pfam" id="PF00112"/>
    </source>
</evidence>
<dbReference type="GO" id="GO:0008234">
    <property type="term" value="F:cysteine-type peptidase activity"/>
    <property type="evidence" value="ECO:0007669"/>
    <property type="project" value="InterPro"/>
</dbReference>
<dbReference type="Pfam" id="PF00112">
    <property type="entry name" value="Peptidase_C1"/>
    <property type="match status" value="1"/>
</dbReference>
<feature type="domain" description="Lectin-like" evidence="4">
    <location>
        <begin position="412"/>
        <end position="496"/>
    </location>
</feature>
<evidence type="ECO:0000313" key="5">
    <source>
        <dbReference type="EMBL" id="HJB06918.1"/>
    </source>
</evidence>
<dbReference type="Pfam" id="PF18560">
    <property type="entry name" value="Lectin_like"/>
    <property type="match status" value="1"/>
</dbReference>
<feature type="non-terminal residue" evidence="5">
    <location>
        <position position="714"/>
    </location>
</feature>
<dbReference type="InterPro" id="IPR038765">
    <property type="entry name" value="Papain-like_cys_pep_sf"/>
</dbReference>
<organism evidence="5 6">
    <name type="scientific">Candidatus Enterocloster faecavium</name>
    <dbReference type="NCBI Taxonomy" id="2838560"/>
    <lineage>
        <taxon>Bacteria</taxon>
        <taxon>Bacillati</taxon>
        <taxon>Bacillota</taxon>
        <taxon>Clostridia</taxon>
        <taxon>Lachnospirales</taxon>
        <taxon>Lachnospiraceae</taxon>
        <taxon>Enterocloster</taxon>
    </lineage>
</organism>
<feature type="chain" id="PRO_5039352384" description="Peptidase C1A papain C-terminal domain-containing protein" evidence="2">
    <location>
        <begin position="31"/>
        <end position="714"/>
    </location>
</feature>
<evidence type="ECO:0000256" key="2">
    <source>
        <dbReference type="SAM" id="SignalP"/>
    </source>
</evidence>
<dbReference type="EMBL" id="DWYS01000045">
    <property type="protein sequence ID" value="HJB06918.1"/>
    <property type="molecule type" value="Genomic_DNA"/>
</dbReference>
<protein>
    <recommendedName>
        <fullName evidence="7">Peptidase C1A papain C-terminal domain-containing protein</fullName>
    </recommendedName>
</protein>
<keyword evidence="2" id="KW-0732">Signal</keyword>
<feature type="compositionally biased region" description="Acidic residues" evidence="1">
    <location>
        <begin position="545"/>
        <end position="563"/>
    </location>
</feature>
<feature type="region of interest" description="Disordered" evidence="1">
    <location>
        <begin position="541"/>
        <end position="569"/>
    </location>
</feature>
<evidence type="ECO:0000256" key="1">
    <source>
        <dbReference type="SAM" id="MobiDB-lite"/>
    </source>
</evidence>
<name>A0A9D2L6L4_9FIRM</name>
<dbReference type="Proteomes" id="UP000886804">
    <property type="component" value="Unassembled WGS sequence"/>
</dbReference>